<feature type="region of interest" description="Disordered" evidence="1">
    <location>
        <begin position="151"/>
        <end position="199"/>
    </location>
</feature>
<dbReference type="AlphaFoldDB" id="A0A1X7D8I3"/>
<dbReference type="CDD" id="cd01310">
    <property type="entry name" value="TatD_DNAse"/>
    <property type="match status" value="1"/>
</dbReference>
<proteinExistence type="predicted"/>
<dbReference type="EMBL" id="FXAC01000009">
    <property type="protein sequence ID" value="SMF10473.1"/>
    <property type="molecule type" value="Genomic_DNA"/>
</dbReference>
<evidence type="ECO:0000313" key="2">
    <source>
        <dbReference type="EMBL" id="SMF10473.1"/>
    </source>
</evidence>
<protein>
    <submittedName>
        <fullName evidence="2">TatD DNase family protein</fullName>
    </submittedName>
</protein>
<dbReference type="InterPro" id="IPR001130">
    <property type="entry name" value="TatD-like"/>
</dbReference>
<dbReference type="PANTHER" id="PTHR46124">
    <property type="entry name" value="D-AMINOACYL-TRNA DEACYLASE"/>
    <property type="match status" value="1"/>
</dbReference>
<dbReference type="PANTHER" id="PTHR46124:SF2">
    <property type="entry name" value="D-AMINOACYL-TRNA DEACYLASE"/>
    <property type="match status" value="1"/>
</dbReference>
<dbReference type="SUPFAM" id="SSF51556">
    <property type="entry name" value="Metallo-dependent hydrolases"/>
    <property type="match status" value="1"/>
</dbReference>
<reference evidence="3" key="1">
    <citation type="submission" date="2017-04" db="EMBL/GenBank/DDBJ databases">
        <authorList>
            <person name="Varghese N."/>
            <person name="Submissions S."/>
        </authorList>
    </citation>
    <scope>NUCLEOTIDE SEQUENCE [LARGE SCALE GENOMIC DNA]</scope>
    <source>
        <strain evidence="3">NIO-1021</strain>
    </source>
</reference>
<feature type="compositionally biased region" description="Low complexity" evidence="1">
    <location>
        <begin position="172"/>
        <end position="181"/>
    </location>
</feature>
<keyword evidence="3" id="KW-1185">Reference proteome</keyword>
<dbReference type="InterPro" id="IPR032466">
    <property type="entry name" value="Metal_Hydrolase"/>
</dbReference>
<accession>A0A1X7D8I3</accession>
<feature type="compositionally biased region" description="Basic and acidic residues" evidence="1">
    <location>
        <begin position="47"/>
        <end position="57"/>
    </location>
</feature>
<dbReference type="Pfam" id="PF01026">
    <property type="entry name" value="TatD_DNase"/>
    <property type="match status" value="1"/>
</dbReference>
<name>A0A1X7D8I3_9MICC</name>
<dbReference type="Gene3D" id="3.20.20.140">
    <property type="entry name" value="Metal-dependent hydrolases"/>
    <property type="match status" value="1"/>
</dbReference>
<gene>
    <name evidence="2" type="ORF">SAMN06296028_10963</name>
</gene>
<dbReference type="Proteomes" id="UP000192929">
    <property type="component" value="Unassembled WGS sequence"/>
</dbReference>
<evidence type="ECO:0000256" key="1">
    <source>
        <dbReference type="SAM" id="MobiDB-lite"/>
    </source>
</evidence>
<organism evidence="2 3">
    <name type="scientific">Kocuria marina subsp. indica</name>
    <dbReference type="NCBI Taxonomy" id="1049583"/>
    <lineage>
        <taxon>Bacteria</taxon>
        <taxon>Bacillati</taxon>
        <taxon>Actinomycetota</taxon>
        <taxon>Actinomycetes</taxon>
        <taxon>Micrococcales</taxon>
        <taxon>Micrococcaceae</taxon>
        <taxon>Kocuria</taxon>
    </lineage>
</organism>
<evidence type="ECO:0000313" key="3">
    <source>
        <dbReference type="Proteomes" id="UP000192929"/>
    </source>
</evidence>
<sequence>MIETPVSESVWDHAARPEPVAGQTPEAYTVERYAVADSGDDVPNGEGTERRAHTDAQGRRRNLTFPALPEPLPHPVVDNHTHLDMQDGLVRVSVVDAMATARDASVCGVVQAGCDVESSRFAVAAAQTVPGVLAAVALHPNEAPTLAGSALSRDREAPAPAGDGSAEGSGAGASESDGPEGVSAAGRFTGARDAGSTGGRSLDEALAVIDELAGQRRVRCVGETGMDRVHTPESGLAVQEESFRAHIEIAKRHGVAMQIHDREAHEDVVRILRDAGAPERTVFHCFSGDPELARVCNENGWYMSFAGTVTFKNAAPLKAALREADPGLVLCETDAPFLTPHPFRGRPNAPYMVNYTVRGMAEILDTDLEELCRRIWENSERVYGQF</sequence>
<feature type="region of interest" description="Disordered" evidence="1">
    <location>
        <begin position="37"/>
        <end position="57"/>
    </location>
</feature>
<dbReference type="GO" id="GO:0016788">
    <property type="term" value="F:hydrolase activity, acting on ester bonds"/>
    <property type="evidence" value="ECO:0007669"/>
    <property type="project" value="InterPro"/>
</dbReference>
<dbReference type="RefSeq" id="WP_085106960.1">
    <property type="nucleotide sequence ID" value="NZ_FXAC01000009.1"/>
</dbReference>
<dbReference type="GO" id="GO:0005829">
    <property type="term" value="C:cytosol"/>
    <property type="evidence" value="ECO:0007669"/>
    <property type="project" value="TreeGrafter"/>
</dbReference>